<dbReference type="RefSeq" id="WP_322443591.1">
    <property type="nucleotide sequence ID" value="NZ_JAXOTQ010000061.1"/>
</dbReference>
<protein>
    <submittedName>
        <fullName evidence="1">Uncharacterized protein</fullName>
    </submittedName>
</protein>
<keyword evidence="2" id="KW-1185">Reference proteome</keyword>
<comment type="caution">
    <text evidence="1">The sequence shown here is derived from an EMBL/GenBank/DDBJ whole genome shotgun (WGS) entry which is preliminary data.</text>
</comment>
<dbReference type="EMBL" id="JAXOTQ010000061">
    <property type="protein sequence ID" value="MDZ5494076.1"/>
    <property type="molecule type" value="Genomic_DNA"/>
</dbReference>
<dbReference type="Proteomes" id="UP001290101">
    <property type="component" value="Unassembled WGS sequence"/>
</dbReference>
<reference evidence="1 2" key="1">
    <citation type="submission" date="2023-12" db="EMBL/GenBank/DDBJ databases">
        <title>Micromonospora sp. nov., isolated from Atacama Desert.</title>
        <authorList>
            <person name="Carro L."/>
            <person name="Golinska P."/>
            <person name="Klenk H.-P."/>
            <person name="Goodfellow M."/>
        </authorList>
    </citation>
    <scope>NUCLEOTIDE SEQUENCE [LARGE SCALE GENOMIC DNA]</scope>
    <source>
        <strain evidence="1 2">4G53</strain>
    </source>
</reference>
<organism evidence="1 2">
    <name type="scientific">Micromonospora sicca</name>
    <dbReference type="NCBI Taxonomy" id="2202420"/>
    <lineage>
        <taxon>Bacteria</taxon>
        <taxon>Bacillati</taxon>
        <taxon>Actinomycetota</taxon>
        <taxon>Actinomycetes</taxon>
        <taxon>Micromonosporales</taxon>
        <taxon>Micromonosporaceae</taxon>
        <taxon>Micromonospora</taxon>
    </lineage>
</organism>
<name>A0ABU5JNB4_9ACTN</name>
<evidence type="ECO:0000313" key="2">
    <source>
        <dbReference type="Proteomes" id="UP001290101"/>
    </source>
</evidence>
<gene>
    <name evidence="1" type="ORF">U2F25_32275</name>
</gene>
<accession>A0ABU5JNB4</accession>
<evidence type="ECO:0000313" key="1">
    <source>
        <dbReference type="EMBL" id="MDZ5494076.1"/>
    </source>
</evidence>
<sequence>MNVASDNAYLALVDDGRVLDGQPYYLGTPQGLAGGSALVALRDDLRKILTTYEIQRLRVLT</sequence>
<proteinExistence type="predicted"/>